<name>A0A3S8UXN3_9VIRU</name>
<gene>
    <name evidence="2" type="ORF">Mb0786</name>
</gene>
<keyword evidence="1" id="KW-0472">Membrane</keyword>
<dbReference type="EMBL" id="MH046811">
    <property type="protein sequence ID" value="AZL89531.1"/>
    <property type="molecule type" value="Genomic_DNA"/>
</dbReference>
<keyword evidence="1" id="KW-1133">Transmembrane helix</keyword>
<reference evidence="2" key="1">
    <citation type="submission" date="2018-03" db="EMBL/GenBank/DDBJ databases">
        <title>Draft genome sequences of Megaviruse, new member of the family Mimiviridae isolated from water in Shanghai, China.</title>
        <authorList>
            <person name="Xia Y."/>
        </authorList>
    </citation>
    <scope>NUCLEOTIDE SEQUENCE</scope>
    <source>
        <strain evidence="2">SH</strain>
    </source>
</reference>
<protein>
    <submittedName>
        <fullName evidence="2">Uncharacterized protein</fullName>
    </submittedName>
</protein>
<proteinExistence type="predicted"/>
<accession>A0A3S8UXN3</accession>
<evidence type="ECO:0000313" key="2">
    <source>
        <dbReference type="EMBL" id="AZL89531.1"/>
    </source>
</evidence>
<feature type="transmembrane region" description="Helical" evidence="1">
    <location>
        <begin position="120"/>
        <end position="139"/>
    </location>
</feature>
<organism evidence="2">
    <name type="scientific">Megavirus baoshan</name>
    <dbReference type="NCBI Taxonomy" id="2496520"/>
    <lineage>
        <taxon>Viruses</taxon>
        <taxon>Varidnaviria</taxon>
        <taxon>Bamfordvirae</taxon>
        <taxon>Nucleocytoviricota</taxon>
        <taxon>Megaviricetes</taxon>
        <taxon>Imitervirales</taxon>
        <taxon>Mimiviridae</taxon>
        <taxon>Megamimivirinae</taxon>
        <taxon>Megavirus</taxon>
        <taxon>Megavirus baoshanense</taxon>
    </lineage>
</organism>
<evidence type="ECO:0000256" key="1">
    <source>
        <dbReference type="SAM" id="Phobius"/>
    </source>
</evidence>
<sequence>MKLMKGLCKFFKGLHIKTNPKNLIIYGNYGGAGFSARRTFDKKNNRLYQLDSNNDFVYQQEMNLQDYHNYYLSMMQEIDVIDELDACFKLHDLDTNSRNIKSIIKASHCLPLNMSKIDPIYYLSYPFVLSIGVIYFTTIGKPSKIDELDINNIRQYRTECQNIYRDRYNIKYV</sequence>
<keyword evidence="1" id="KW-0812">Transmembrane</keyword>